<sequence>MAEVDKAFYDSYRDSAGKLDSRLVDPKTGKPRKLTMDPADSQFRKEWSKIRKHLQEQKNCAAASGGTSTTSPVTTTCSSTKKKPDNPPYEPSKWKAPVENGTNCYAYAMNDSTTHANNKTAQPGKAAGKPMSSLKCPDITTAVLEDGKKNDKDKKTKDTILVAEQCPYQKKNKLPPPDRKGYYLVALVTGSKPTGYDSSDNVFYRQDYHWYRQDDDGKWSHKPGTTPVTRDDSSGNPVTNPEKCDRRTKIGKTIVVPYKGYKDVVIDYDTFCGYFYVKKGGASVKP</sequence>
<feature type="region of interest" description="Disordered" evidence="1">
    <location>
        <begin position="57"/>
        <end position="98"/>
    </location>
</feature>
<keyword evidence="3" id="KW-1185">Reference proteome</keyword>
<name>A0A0A6P5A7_9GAMM</name>
<feature type="region of interest" description="Disordered" evidence="1">
    <location>
        <begin position="215"/>
        <end position="246"/>
    </location>
</feature>
<accession>A0A0A6P5A7</accession>
<evidence type="ECO:0000256" key="1">
    <source>
        <dbReference type="SAM" id="MobiDB-lite"/>
    </source>
</evidence>
<feature type="region of interest" description="Disordered" evidence="1">
    <location>
        <begin position="19"/>
        <end position="41"/>
    </location>
</feature>
<evidence type="ECO:0000313" key="3">
    <source>
        <dbReference type="Proteomes" id="UP000030428"/>
    </source>
</evidence>
<organism evidence="2 3">
    <name type="scientific">Candidatus Thiomargarita nelsonii</name>
    <dbReference type="NCBI Taxonomy" id="1003181"/>
    <lineage>
        <taxon>Bacteria</taxon>
        <taxon>Pseudomonadati</taxon>
        <taxon>Pseudomonadota</taxon>
        <taxon>Gammaproteobacteria</taxon>
        <taxon>Thiotrichales</taxon>
        <taxon>Thiotrichaceae</taxon>
        <taxon>Thiomargarita</taxon>
    </lineage>
</organism>
<dbReference type="AlphaFoldDB" id="A0A0A6P5A7"/>
<feature type="compositionally biased region" description="Low complexity" evidence="1">
    <location>
        <begin position="64"/>
        <end position="79"/>
    </location>
</feature>
<dbReference type="EMBL" id="JSZA02000197">
    <property type="protein sequence ID" value="KHD05529.1"/>
    <property type="molecule type" value="Genomic_DNA"/>
</dbReference>
<dbReference type="Proteomes" id="UP000030428">
    <property type="component" value="Unassembled WGS sequence"/>
</dbReference>
<feature type="compositionally biased region" description="Basic and acidic residues" evidence="1">
    <location>
        <begin position="19"/>
        <end position="28"/>
    </location>
</feature>
<gene>
    <name evidence="2" type="ORF">PN36_29080</name>
</gene>
<proteinExistence type="predicted"/>
<comment type="caution">
    <text evidence="2">The sequence shown here is derived from an EMBL/GenBank/DDBJ whole genome shotgun (WGS) entry which is preliminary data.</text>
</comment>
<feature type="region of interest" description="Disordered" evidence="1">
    <location>
        <begin position="114"/>
        <end position="135"/>
    </location>
</feature>
<reference evidence="2 3" key="1">
    <citation type="journal article" date="2016" name="Front. Microbiol.">
        <title>Single-Cell (Meta-)Genomics of a Dimorphic Candidatus Thiomargarita nelsonii Reveals Genomic Plasticity.</title>
        <authorList>
            <person name="Flood B.E."/>
            <person name="Fliss P."/>
            <person name="Jones D.S."/>
            <person name="Dick G.J."/>
            <person name="Jain S."/>
            <person name="Kaster A.K."/>
            <person name="Winkel M."/>
            <person name="Mussmann M."/>
            <person name="Bailey J."/>
        </authorList>
    </citation>
    <scope>NUCLEOTIDE SEQUENCE [LARGE SCALE GENOMIC DNA]</scope>
    <source>
        <strain evidence="2">Hydrate Ridge</strain>
    </source>
</reference>
<evidence type="ECO:0000313" key="2">
    <source>
        <dbReference type="EMBL" id="KHD05529.1"/>
    </source>
</evidence>
<protein>
    <submittedName>
        <fullName evidence="2">Uncharacterized protein</fullName>
    </submittedName>
</protein>